<feature type="transmembrane region" description="Helical" evidence="1">
    <location>
        <begin position="190"/>
        <end position="208"/>
    </location>
</feature>
<dbReference type="EMBL" id="PFHR01000106">
    <property type="protein sequence ID" value="PIW97003.1"/>
    <property type="molecule type" value="Genomic_DNA"/>
</dbReference>
<keyword evidence="2" id="KW-0732">Signal</keyword>
<dbReference type="Proteomes" id="UP000230837">
    <property type="component" value="Unassembled WGS sequence"/>
</dbReference>
<keyword evidence="1" id="KW-0812">Transmembrane</keyword>
<comment type="caution">
    <text evidence="3">The sequence shown here is derived from an EMBL/GenBank/DDBJ whole genome shotgun (WGS) entry which is preliminary data.</text>
</comment>
<accession>A0A2M7INT7</accession>
<organism evidence="3 4">
    <name type="scientific">Candidatus Kaiserbacteria bacterium CG_4_8_14_3_um_filter_38_9</name>
    <dbReference type="NCBI Taxonomy" id="1974599"/>
    <lineage>
        <taxon>Bacteria</taxon>
        <taxon>Candidatus Kaiseribacteriota</taxon>
    </lineage>
</organism>
<protein>
    <submittedName>
        <fullName evidence="3">Uncharacterized protein</fullName>
    </submittedName>
</protein>
<keyword evidence="1" id="KW-1133">Transmembrane helix</keyword>
<keyword evidence="1" id="KW-0472">Membrane</keyword>
<sequence length="218" mass="25287">MRLLRLFFFCSFLLIGVPTQAYEVISHETKVPYDIFNIEAPASIQQFFIGSLQDFPEMYEINSENSFLLNIEIRALPNKSVEKPDFNLIIVRQKDRGVEEVARLSSLETPWPEKRDRTTGLPYLAGKFFSQELPAGIYHVEVSTPDNLGKYILVIGNQPQSVSYFTSLKSVNAMYLFYNTPRIFMLRSPIVYYPLGILTLLGLIIFTWRWQHKKNLYA</sequence>
<gene>
    <name evidence="3" type="ORF">COZ82_01935</name>
</gene>
<evidence type="ECO:0000256" key="1">
    <source>
        <dbReference type="SAM" id="Phobius"/>
    </source>
</evidence>
<evidence type="ECO:0000256" key="2">
    <source>
        <dbReference type="SAM" id="SignalP"/>
    </source>
</evidence>
<evidence type="ECO:0000313" key="3">
    <source>
        <dbReference type="EMBL" id="PIW97003.1"/>
    </source>
</evidence>
<name>A0A2M7INT7_9BACT</name>
<reference evidence="4" key="1">
    <citation type="submission" date="2017-09" db="EMBL/GenBank/DDBJ databases">
        <title>Depth-based differentiation of microbial function through sediment-hosted aquifers and enrichment of novel symbionts in the deep terrestrial subsurface.</title>
        <authorList>
            <person name="Probst A.J."/>
            <person name="Ladd B."/>
            <person name="Jarett J.K."/>
            <person name="Geller-Mcgrath D.E."/>
            <person name="Sieber C.M.K."/>
            <person name="Emerson J.B."/>
            <person name="Anantharaman K."/>
            <person name="Thomas B.C."/>
            <person name="Malmstrom R."/>
            <person name="Stieglmeier M."/>
            <person name="Klingl A."/>
            <person name="Woyke T."/>
            <person name="Ryan C.M."/>
            <person name="Banfield J.F."/>
        </authorList>
    </citation>
    <scope>NUCLEOTIDE SEQUENCE [LARGE SCALE GENOMIC DNA]</scope>
</reference>
<feature type="chain" id="PRO_5014980086" evidence="2">
    <location>
        <begin position="22"/>
        <end position="218"/>
    </location>
</feature>
<feature type="signal peptide" evidence="2">
    <location>
        <begin position="1"/>
        <end position="21"/>
    </location>
</feature>
<evidence type="ECO:0000313" key="4">
    <source>
        <dbReference type="Proteomes" id="UP000230837"/>
    </source>
</evidence>
<proteinExistence type="predicted"/>
<dbReference type="AlphaFoldDB" id="A0A2M7INT7"/>